<evidence type="ECO:0000313" key="2">
    <source>
        <dbReference type="EMBL" id="OBR65202.1"/>
    </source>
</evidence>
<name>A0A1A5YHY4_9BACL</name>
<sequence>MKKKVTISILLIIVILSSTYFLLSLKDKKDVEAALDGFYTDFIDRKYEDLYKHFAFKFSDYELVDIQGTIAQSLINDRNFYGDVKRIRYKYIFWTGPNKRFVFVEVQRHDGGNTSTDKIKLQKMNNEWVIDSYINGDPIKLP</sequence>
<keyword evidence="1" id="KW-1133">Transmembrane helix</keyword>
<dbReference type="RefSeq" id="WP_068683585.1">
    <property type="nucleotide sequence ID" value="NZ_LYPA01000060.1"/>
</dbReference>
<organism evidence="2 3">
    <name type="scientific">Paenibacillus oryzae</name>
    <dbReference type="NCBI Taxonomy" id="1844972"/>
    <lineage>
        <taxon>Bacteria</taxon>
        <taxon>Bacillati</taxon>
        <taxon>Bacillota</taxon>
        <taxon>Bacilli</taxon>
        <taxon>Bacillales</taxon>
        <taxon>Paenibacillaceae</taxon>
        <taxon>Paenibacillus</taxon>
    </lineage>
</organism>
<accession>A0A1A5YHY4</accession>
<dbReference type="EMBL" id="LYPA01000060">
    <property type="protein sequence ID" value="OBR65202.1"/>
    <property type="molecule type" value="Genomic_DNA"/>
</dbReference>
<keyword evidence="1" id="KW-0472">Membrane</keyword>
<evidence type="ECO:0000256" key="1">
    <source>
        <dbReference type="SAM" id="Phobius"/>
    </source>
</evidence>
<feature type="transmembrane region" description="Helical" evidence="1">
    <location>
        <begin position="6"/>
        <end position="23"/>
    </location>
</feature>
<gene>
    <name evidence="2" type="ORF">A7K91_00555</name>
</gene>
<comment type="caution">
    <text evidence="2">The sequence shown here is derived from an EMBL/GenBank/DDBJ whole genome shotgun (WGS) entry which is preliminary data.</text>
</comment>
<keyword evidence="1" id="KW-0812">Transmembrane</keyword>
<reference evidence="2 3" key="1">
    <citation type="submission" date="2016-05" db="EMBL/GenBank/DDBJ databases">
        <title>Paenibacillus oryzae. sp. nov., isolated from the rice root.</title>
        <authorList>
            <person name="Zhang J."/>
            <person name="Zhang X."/>
        </authorList>
    </citation>
    <scope>NUCLEOTIDE SEQUENCE [LARGE SCALE GENOMIC DNA]</scope>
    <source>
        <strain evidence="2 3">1DrF-4</strain>
    </source>
</reference>
<evidence type="ECO:0008006" key="4">
    <source>
        <dbReference type="Google" id="ProtNLM"/>
    </source>
</evidence>
<dbReference type="AlphaFoldDB" id="A0A1A5YHY4"/>
<dbReference type="OrthoDB" id="2612732at2"/>
<dbReference type="STRING" id="1844972.A7K91_00555"/>
<proteinExistence type="predicted"/>
<keyword evidence="3" id="KW-1185">Reference proteome</keyword>
<protein>
    <recommendedName>
        <fullName evidence="4">DUF4878 domain-containing protein</fullName>
    </recommendedName>
</protein>
<dbReference type="Proteomes" id="UP000092024">
    <property type="component" value="Unassembled WGS sequence"/>
</dbReference>
<evidence type="ECO:0000313" key="3">
    <source>
        <dbReference type="Proteomes" id="UP000092024"/>
    </source>
</evidence>